<sequence>MVSGSEETINLEVFQFEIPTFSTESTQSCLWQKKKTADSCRAVQVFFLASSGGSMVLIDCRKYLFENRDQ</sequence>
<evidence type="ECO:0000313" key="1">
    <source>
        <dbReference type="EMBL" id="AHG43485.1"/>
    </source>
</evidence>
<protein>
    <submittedName>
        <fullName evidence="1">Uncharacterized protein</fullName>
    </submittedName>
</protein>
<dbReference type="HOGENOM" id="CLU_2754875_0_0_6"/>
<organism evidence="1 2">
    <name type="scientific">Pseudomonas syringae CC1557</name>
    <dbReference type="NCBI Taxonomy" id="1357279"/>
    <lineage>
        <taxon>Bacteria</taxon>
        <taxon>Pseudomonadati</taxon>
        <taxon>Pseudomonadota</taxon>
        <taxon>Gammaproteobacteria</taxon>
        <taxon>Pseudomonadales</taxon>
        <taxon>Pseudomonadaceae</taxon>
        <taxon>Pseudomonas</taxon>
        <taxon>Pseudomonas syringae</taxon>
    </lineage>
</organism>
<accession>W0N202</accession>
<evidence type="ECO:0000313" key="2">
    <source>
        <dbReference type="Proteomes" id="UP000019089"/>
    </source>
</evidence>
<name>W0N202_PSESX</name>
<proteinExistence type="predicted"/>
<dbReference type="EMBL" id="CP007014">
    <property type="protein sequence ID" value="AHG43485.1"/>
    <property type="molecule type" value="Genomic_DNA"/>
</dbReference>
<reference evidence="1 2" key="1">
    <citation type="submission" date="2013-12" db="EMBL/GenBank/DDBJ databases">
        <title>Interactions Between Genome Architecture and Virulence Genes in Pseudomonas syringae, strain CC1557 as a model.</title>
        <authorList>
            <person name="Baltrus D."/>
            <person name="Hockett K."/>
            <person name="Karlsrud E."/>
            <person name="Dougherty K."/>
            <person name="Nishimura M."/>
        </authorList>
    </citation>
    <scope>NUCLEOTIDE SEQUENCE [LARGE SCALE GENOMIC DNA]</scope>
    <source>
        <strain evidence="1 2">CC1557</strain>
    </source>
</reference>
<dbReference type="Proteomes" id="UP000019089">
    <property type="component" value="Chromosome"/>
</dbReference>
<gene>
    <name evidence="1" type="ORF">N018_03260</name>
</gene>
<dbReference type="AlphaFoldDB" id="W0N202"/>
<dbReference type="KEGG" id="psyr:N018_03260"/>